<sequence>MQLNCCKSWGCKNFGKPNSPDYEPISYHLGYPALHCKNCGSYPPLVDNSLVETLMTQFIPVQLPTWRNRCPNCQKLNIQRSGKTASGNQRFRCRDCAKVFTQPKPPDYAELALLMQEIVARRPATAAIERLNLSPKRYYQLLHWCAIILTGYSRLLESLCLPTNFLALQSESYVLNLQSGLRVWLITSAESVSGYQLLTTHNIGAKGTSRGIYQGDVDNRLDTFAERPLTDALKKRYQQLMNRYHFEDLQYGASKGWPDAPLIQPAPIAYAHFQLLRLTYSNKEHIHHYLEQDSCIRSAAIMGVVDEIAQQQAEIFYLFAHPDRQTAFLADGRPVGWWKDRWFSTPFGGYCPITERVQYSYPFQMRDIHTNQHYFDYLSVNLNSKVKRLAPLNDHLQIQRCRYNFIHRATEAPPAHYLNMPTFKTSEALLHAAYNAYVDAKQAHK</sequence>
<dbReference type="EMBL" id="SMGD01000015">
    <property type="protein sequence ID" value="TCK47124.1"/>
    <property type="molecule type" value="Genomic_DNA"/>
</dbReference>
<dbReference type="InterPro" id="IPR003220">
    <property type="entry name" value="InsA_N_dom_Znf"/>
</dbReference>
<protein>
    <submittedName>
        <fullName evidence="2">InsA-like protein</fullName>
    </submittedName>
</protein>
<evidence type="ECO:0000313" key="2">
    <source>
        <dbReference type="EMBL" id="TCK47124.1"/>
    </source>
</evidence>
<reference evidence="2 3" key="1">
    <citation type="submission" date="2019-03" db="EMBL/GenBank/DDBJ databases">
        <title>Genomic Encyclopedia of Type Strains, Phase IV (KMG-IV): sequencing the most valuable type-strain genomes for metagenomic binning, comparative biology and taxonomic classification.</title>
        <authorList>
            <person name="Goeker M."/>
        </authorList>
    </citation>
    <scope>NUCLEOTIDE SEQUENCE [LARGE SCALE GENOMIC DNA]</scope>
    <source>
        <strain evidence="2 3">DSM 18577</strain>
    </source>
</reference>
<proteinExistence type="predicted"/>
<comment type="caution">
    <text evidence="2">The sequence shown here is derived from an EMBL/GenBank/DDBJ whole genome shotgun (WGS) entry which is preliminary data.</text>
</comment>
<dbReference type="Proteomes" id="UP000295565">
    <property type="component" value="Unassembled WGS sequence"/>
</dbReference>
<dbReference type="GO" id="GO:0006313">
    <property type="term" value="P:DNA transposition"/>
    <property type="evidence" value="ECO:0007669"/>
    <property type="project" value="InterPro"/>
</dbReference>
<accession>A0A4R1J9M0</accession>
<keyword evidence="3" id="KW-1185">Reference proteome</keyword>
<gene>
    <name evidence="2" type="ORF">EV690_2823</name>
</gene>
<dbReference type="AlphaFoldDB" id="A0A4R1J9M0"/>
<dbReference type="Pfam" id="PF03811">
    <property type="entry name" value="Zn_ribbon_InsA"/>
    <property type="match status" value="1"/>
</dbReference>
<evidence type="ECO:0000259" key="1">
    <source>
        <dbReference type="Pfam" id="PF03811"/>
    </source>
</evidence>
<name>A0A4R1J9M0_9GAMM</name>
<organism evidence="2 3">
    <name type="scientific">Celerinatantimonas diazotrophica</name>
    <dbReference type="NCBI Taxonomy" id="412034"/>
    <lineage>
        <taxon>Bacteria</taxon>
        <taxon>Pseudomonadati</taxon>
        <taxon>Pseudomonadota</taxon>
        <taxon>Gammaproteobacteria</taxon>
        <taxon>Celerinatantimonadaceae</taxon>
        <taxon>Celerinatantimonas</taxon>
    </lineage>
</organism>
<evidence type="ECO:0000313" key="3">
    <source>
        <dbReference type="Proteomes" id="UP000295565"/>
    </source>
</evidence>
<feature type="domain" description="InsA N-terminal zinc ribbon" evidence="1">
    <location>
        <begin position="70"/>
        <end position="96"/>
    </location>
</feature>